<reference evidence="3 7" key="2">
    <citation type="submission" date="2017-10" db="EMBL/GenBank/DDBJ databases">
        <title>Draft genomes of the Enterococcus faecium isolated from human feces before and after Helicobacter pylori eradication therapy.</title>
        <authorList>
            <person name="Prianichniikov N.A."/>
            <person name="Glushchenko O.E."/>
            <person name="Malakhova M.V."/>
        </authorList>
    </citation>
    <scope>NUCLEOTIDE SEQUENCE [LARGE SCALE GENOMIC DNA]</scope>
    <source>
        <strain evidence="3 7">Hp_5-7</strain>
    </source>
</reference>
<reference evidence="2 6" key="1">
    <citation type="submission" date="2017-02" db="EMBL/GenBank/DDBJ databases">
        <title>Clonality and virulence of isolates of VRE in Hematopoietic Stem Cell Transplanted (HSCT) patients.</title>
        <authorList>
            <person name="Marchi A.P."/>
            <person name="Martins R.C."/>
            <person name="Marie S.K."/>
            <person name="Levin A.S."/>
            <person name="Costa S.F."/>
        </authorList>
    </citation>
    <scope>NUCLEOTIDE SEQUENCE [LARGE SCALE GENOMIC DNA]</scope>
    <source>
        <strain evidence="2 6">LIM1759</strain>
    </source>
</reference>
<sequence>MPSCTKVIPALKSLAEIIIFAPSFLYHNQLYCIRQPARKLEYSLSFKVSCLFVRKINTGKRCYRNIFFFQAFDFYFFSCYR</sequence>
<comment type="caution">
    <text evidence="4">The sequence shown here is derived from an EMBL/GenBank/DDBJ whole genome shotgun (WGS) entry which is preliminary data.</text>
</comment>
<evidence type="ECO:0000313" key="7">
    <source>
        <dbReference type="Proteomes" id="UP000224303"/>
    </source>
</evidence>
<accession>A0A1B5FQN8</accession>
<protein>
    <submittedName>
        <fullName evidence="4">Uncharacterized protein</fullName>
    </submittedName>
</protein>
<reference evidence="5 9" key="3">
    <citation type="submission" date="2017-12" db="EMBL/GenBank/DDBJ databases">
        <title>A pool of 800 enterococci isolated from chicken carcass rinse samples from New Zealand.</title>
        <authorList>
            <person name="Zhang J."/>
            <person name="Rogers L."/>
            <person name="Midwinter A."/>
            <person name="French N."/>
        </authorList>
    </citation>
    <scope>NUCLEOTIDE SEQUENCE [LARGE SCALE GENOMIC DNA]</scope>
    <source>
        <strain evidence="5 9">EN697</strain>
    </source>
</reference>
<organism evidence="4 8">
    <name type="scientific">Enterococcus faecium</name>
    <name type="common">Streptococcus faecium</name>
    <dbReference type="NCBI Taxonomy" id="1352"/>
    <lineage>
        <taxon>Bacteria</taxon>
        <taxon>Bacillati</taxon>
        <taxon>Bacillota</taxon>
        <taxon>Bacilli</taxon>
        <taxon>Lactobacillales</taxon>
        <taxon>Enterococcaceae</taxon>
        <taxon>Enterococcus</taxon>
    </lineage>
</organism>
<evidence type="ECO:0000313" key="10">
    <source>
        <dbReference type="Proteomes" id="UP000469871"/>
    </source>
</evidence>
<reference evidence="4 8" key="4">
    <citation type="submission" date="2018-05" db="EMBL/GenBank/DDBJ databases">
        <title>Vancomycin-resistant Enterococcus faecium strain from Chelyabinsk, Russia.</title>
        <authorList>
            <person name="Gostev V."/>
            <person name="Goncharov A."/>
            <person name="Kolodzhieva V."/>
            <person name="Suvorov A."/>
            <person name="Sidorenko S."/>
            <person name="Zueva L."/>
        </authorList>
    </citation>
    <scope>NUCLEOTIDE SEQUENCE [LARGE SCALE GENOMIC DNA]</scope>
    <source>
        <strain evidence="4 8">20</strain>
    </source>
</reference>
<dbReference type="EMBL" id="PJVH01000044">
    <property type="protein sequence ID" value="RXU85385.1"/>
    <property type="molecule type" value="Genomic_DNA"/>
</dbReference>
<evidence type="ECO:0000313" key="2">
    <source>
        <dbReference type="EMBL" id="OOL83957.1"/>
    </source>
</evidence>
<evidence type="ECO:0000313" key="4">
    <source>
        <dbReference type="EMBL" id="PZM55178.1"/>
    </source>
</evidence>
<dbReference type="Proteomes" id="UP000191171">
    <property type="component" value="Unassembled WGS sequence"/>
</dbReference>
<dbReference type="Proteomes" id="UP000469871">
    <property type="component" value="Unassembled WGS sequence"/>
</dbReference>
<dbReference type="EMBL" id="WEFP01000001">
    <property type="protein sequence ID" value="KAB7577179.1"/>
    <property type="molecule type" value="Genomic_DNA"/>
</dbReference>
<evidence type="ECO:0000313" key="3">
    <source>
        <dbReference type="EMBL" id="PHL20738.1"/>
    </source>
</evidence>
<dbReference type="EMBL" id="QHGU01000058">
    <property type="protein sequence ID" value="PZM55178.1"/>
    <property type="molecule type" value="Genomic_DNA"/>
</dbReference>
<dbReference type="EMBL" id="PCGC01000040">
    <property type="protein sequence ID" value="PHL20738.1"/>
    <property type="molecule type" value="Genomic_DNA"/>
</dbReference>
<evidence type="ECO:0000313" key="1">
    <source>
        <dbReference type="EMBL" id="KAB7577179.1"/>
    </source>
</evidence>
<dbReference type="Proteomes" id="UP000289562">
    <property type="component" value="Unassembled WGS sequence"/>
</dbReference>
<evidence type="ECO:0000313" key="5">
    <source>
        <dbReference type="EMBL" id="RXU85385.1"/>
    </source>
</evidence>
<dbReference type="Proteomes" id="UP000249070">
    <property type="component" value="Unassembled WGS sequence"/>
</dbReference>
<gene>
    <name evidence="2" type="ORF">B1P95_01185</name>
    <name evidence="3" type="ORF">CQR37_12455</name>
    <name evidence="5" type="ORF">CYQ77_11200</name>
    <name evidence="4" type="ORF">DKP91_10895</name>
    <name evidence="1" type="ORF">GBM73_07550</name>
</gene>
<dbReference type="AlphaFoldDB" id="A0A1B5FQN8"/>
<proteinExistence type="predicted"/>
<name>A0A1B5FQN8_ENTFC</name>
<evidence type="ECO:0000313" key="6">
    <source>
        <dbReference type="Proteomes" id="UP000191171"/>
    </source>
</evidence>
<reference evidence="1 10" key="5">
    <citation type="submission" date="2019-10" db="EMBL/GenBank/DDBJ databases">
        <title>Evolutionary dynamics of vancomycin-resistant Enterococcus faecium during gastrointestinal tract colonization and bloodstream infection in immunocompromised pediatric patients.</title>
        <authorList>
            <person name="Chilambi G.S."/>
            <person name="Nordstrom H.R."/>
            <person name="Evans D.R."/>
            <person name="Ferrolino J."/>
            <person name="Hayden R.T."/>
            <person name="Maron G.M."/>
            <person name="Vo A.N."/>
            <person name="Gilmore M.S."/>
            <person name="Wolf J."/>
            <person name="Rosch J.W."/>
            <person name="Van Tyne D."/>
        </authorList>
    </citation>
    <scope>NUCLEOTIDE SEQUENCE [LARGE SCALE GENOMIC DNA]</scope>
    <source>
        <strain evidence="1 10">VRECG27</strain>
    </source>
</reference>
<evidence type="ECO:0000313" key="8">
    <source>
        <dbReference type="Proteomes" id="UP000249070"/>
    </source>
</evidence>
<dbReference type="Proteomes" id="UP000224303">
    <property type="component" value="Unassembled WGS sequence"/>
</dbReference>
<evidence type="ECO:0000313" key="9">
    <source>
        <dbReference type="Proteomes" id="UP000289562"/>
    </source>
</evidence>
<dbReference type="EMBL" id="MVGJ01000006">
    <property type="protein sequence ID" value="OOL83957.1"/>
    <property type="molecule type" value="Genomic_DNA"/>
</dbReference>